<dbReference type="EMBL" id="BMAW01049610">
    <property type="protein sequence ID" value="GFS71391.1"/>
    <property type="molecule type" value="Genomic_DNA"/>
</dbReference>
<dbReference type="Proteomes" id="UP000887013">
    <property type="component" value="Unassembled WGS sequence"/>
</dbReference>
<comment type="caution">
    <text evidence="1">The sequence shown here is derived from an EMBL/GenBank/DDBJ whole genome shotgun (WGS) entry which is preliminary data.</text>
</comment>
<protein>
    <submittedName>
        <fullName evidence="1">Uncharacterized protein</fullName>
    </submittedName>
</protein>
<keyword evidence="2" id="KW-1185">Reference proteome</keyword>
<evidence type="ECO:0000313" key="2">
    <source>
        <dbReference type="Proteomes" id="UP000887013"/>
    </source>
</evidence>
<name>A0A8X6SZZ1_NEPPI</name>
<accession>A0A8X6SZZ1</accession>
<proteinExistence type="predicted"/>
<evidence type="ECO:0000313" key="1">
    <source>
        <dbReference type="EMBL" id="GFS71391.1"/>
    </source>
</evidence>
<sequence>MKLFPFNVLYVAPTFISSSLDAGCDLHHYRGCATRRHPNDNWQDRDEEWGCESLEKEQTHTENLMQRKVRDLMDRCEVVKRFCKLGEDTSIV</sequence>
<organism evidence="1 2">
    <name type="scientific">Nephila pilipes</name>
    <name type="common">Giant wood spider</name>
    <name type="synonym">Nephila maculata</name>
    <dbReference type="NCBI Taxonomy" id="299642"/>
    <lineage>
        <taxon>Eukaryota</taxon>
        <taxon>Metazoa</taxon>
        <taxon>Ecdysozoa</taxon>
        <taxon>Arthropoda</taxon>
        <taxon>Chelicerata</taxon>
        <taxon>Arachnida</taxon>
        <taxon>Araneae</taxon>
        <taxon>Araneomorphae</taxon>
        <taxon>Entelegynae</taxon>
        <taxon>Araneoidea</taxon>
        <taxon>Nephilidae</taxon>
        <taxon>Nephila</taxon>
    </lineage>
</organism>
<gene>
    <name evidence="1" type="ORF">NPIL_152761</name>
</gene>
<dbReference type="AlphaFoldDB" id="A0A8X6SZZ1"/>
<reference evidence="1" key="1">
    <citation type="submission" date="2020-08" db="EMBL/GenBank/DDBJ databases">
        <title>Multicomponent nature underlies the extraordinary mechanical properties of spider dragline silk.</title>
        <authorList>
            <person name="Kono N."/>
            <person name="Nakamura H."/>
            <person name="Mori M."/>
            <person name="Yoshida Y."/>
            <person name="Ohtoshi R."/>
            <person name="Malay A.D."/>
            <person name="Moran D.A.P."/>
            <person name="Tomita M."/>
            <person name="Numata K."/>
            <person name="Arakawa K."/>
        </authorList>
    </citation>
    <scope>NUCLEOTIDE SEQUENCE</scope>
</reference>